<dbReference type="InterPro" id="IPR036901">
    <property type="entry name" value="Asp/Orn_carbamoylTrfase_sf"/>
</dbReference>
<evidence type="ECO:0000256" key="7">
    <source>
        <dbReference type="HAMAP-Rule" id="MF_01109"/>
    </source>
</evidence>
<feature type="binding site" evidence="7">
    <location>
        <position position="164"/>
    </location>
    <ligand>
        <name>L-ornithine</name>
        <dbReference type="ChEBI" id="CHEBI:46911"/>
    </ligand>
</feature>
<dbReference type="GO" id="GO:0019240">
    <property type="term" value="P:citrulline biosynthetic process"/>
    <property type="evidence" value="ECO:0007669"/>
    <property type="project" value="TreeGrafter"/>
</dbReference>
<dbReference type="FunFam" id="3.40.50.1370:FF:000008">
    <property type="entry name" value="Ornithine carbamoyltransferase"/>
    <property type="match status" value="1"/>
</dbReference>
<dbReference type="EC" id="2.1.3.3" evidence="3 7"/>
<comment type="pathway">
    <text evidence="1">Amino-acid biosynthesis; L-arginine biosynthesis; L-arginine from L-ornithine and carbamoyl phosphate: step 1/3.</text>
</comment>
<dbReference type="InterPro" id="IPR024904">
    <property type="entry name" value="OTCase_ArgI"/>
</dbReference>
<proteinExistence type="inferred from homology"/>
<dbReference type="Gene3D" id="3.40.50.1370">
    <property type="entry name" value="Aspartate/ornithine carbamoyltransferase"/>
    <property type="match status" value="2"/>
</dbReference>
<comment type="caution">
    <text evidence="10">The sequence shown here is derived from an EMBL/GenBank/DDBJ whole genome shotgun (WGS) entry which is preliminary data.</text>
</comment>
<dbReference type="GO" id="GO:0016597">
    <property type="term" value="F:amino acid binding"/>
    <property type="evidence" value="ECO:0007669"/>
    <property type="project" value="InterPro"/>
</dbReference>
<evidence type="ECO:0000256" key="3">
    <source>
        <dbReference type="ARBA" id="ARBA00013007"/>
    </source>
</evidence>
<evidence type="ECO:0000313" key="11">
    <source>
        <dbReference type="Proteomes" id="UP000177876"/>
    </source>
</evidence>
<sequence>MEIKGRDFISISDLNAGELLGVLERAVHFKRELGAWRVKPSLTGQLVGLIFQKPSTRTRVSFEAAIYHLGGRPITLNSSELQIGRGESILDTGRVLSRYVQAMALRTFGHWEVEELAKAADVPVINALTDLEHPCQVLADLMTIREHFGDLSGIKLAYVGDGNNVANSLALGCAIAGMDCTIGCPKGYEPDAGILGQARSMVGRDSIRIVHNARDAVEGAQVVYTDVWTSMGQKEEHRRKRDLRHYQLNSDLLTVADAEAIVLHCLPAHRGEEITDEVIDGPRSAVWDQAENRMHAQAALLDLLIGLD</sequence>
<feature type="binding site" evidence="7">
    <location>
        <position position="293"/>
    </location>
    <ligand>
        <name>carbamoyl phosphate</name>
        <dbReference type="ChEBI" id="CHEBI:58228"/>
    </ligand>
</feature>
<dbReference type="GO" id="GO:0005737">
    <property type="term" value="C:cytoplasm"/>
    <property type="evidence" value="ECO:0007669"/>
    <property type="project" value="UniProtKB-SubCell"/>
</dbReference>
<dbReference type="NCBIfam" id="NF001986">
    <property type="entry name" value="PRK00779.1"/>
    <property type="match status" value="1"/>
</dbReference>
<dbReference type="PRINTS" id="PR00100">
    <property type="entry name" value="AOTCASE"/>
</dbReference>
<dbReference type="Pfam" id="PF00185">
    <property type="entry name" value="OTCace"/>
    <property type="match status" value="1"/>
</dbReference>
<comment type="subcellular location">
    <subcellularLocation>
        <location evidence="7">Cytoplasm</location>
    </subcellularLocation>
</comment>
<dbReference type="GO" id="GO:0004585">
    <property type="term" value="F:ornithine carbamoyltransferase activity"/>
    <property type="evidence" value="ECO:0007669"/>
    <property type="project" value="UniProtKB-UniRule"/>
</dbReference>
<evidence type="ECO:0000256" key="5">
    <source>
        <dbReference type="ARBA" id="ARBA00022679"/>
    </source>
</evidence>
<feature type="binding site" evidence="7">
    <location>
        <position position="106"/>
    </location>
    <ligand>
        <name>carbamoyl phosphate</name>
        <dbReference type="ChEBI" id="CHEBI:58228"/>
    </ligand>
</feature>
<feature type="binding site" evidence="7">
    <location>
        <position position="82"/>
    </location>
    <ligand>
        <name>carbamoyl phosphate</name>
        <dbReference type="ChEBI" id="CHEBI:58228"/>
    </ligand>
</feature>
<dbReference type="SUPFAM" id="SSF53671">
    <property type="entry name" value="Aspartate/ornithine carbamoyltransferase"/>
    <property type="match status" value="1"/>
</dbReference>
<gene>
    <name evidence="10" type="ORF">A2Y75_10450</name>
</gene>
<dbReference type="Proteomes" id="UP000177876">
    <property type="component" value="Unassembled WGS sequence"/>
</dbReference>
<dbReference type="Pfam" id="PF02729">
    <property type="entry name" value="OTCace_N"/>
    <property type="match status" value="1"/>
</dbReference>
<protein>
    <recommendedName>
        <fullName evidence="4 7">Ornithine carbamoyltransferase</fullName>
        <shortName evidence="7">OTCase</shortName>
        <ecNumber evidence="3 7">2.1.3.3</ecNumber>
    </recommendedName>
</protein>
<feature type="binding site" evidence="7">
    <location>
        <position position="226"/>
    </location>
    <ligand>
        <name>L-ornithine</name>
        <dbReference type="ChEBI" id="CHEBI:46911"/>
    </ligand>
</feature>
<dbReference type="InterPro" id="IPR002292">
    <property type="entry name" value="Orn/put_carbamltrans"/>
</dbReference>
<dbReference type="STRING" id="1797197.A2Y75_10450"/>
<feature type="binding site" evidence="7">
    <location>
        <begin position="230"/>
        <end position="231"/>
    </location>
    <ligand>
        <name>L-ornithine</name>
        <dbReference type="ChEBI" id="CHEBI:46911"/>
    </ligand>
</feature>
<organism evidence="10 11">
    <name type="scientific">Candidatus Solincola sediminis</name>
    <dbReference type="NCBI Taxonomy" id="1797199"/>
    <lineage>
        <taxon>Bacteria</taxon>
        <taxon>Bacillati</taxon>
        <taxon>Actinomycetota</taxon>
        <taxon>Candidatus Geothermincolia</taxon>
        <taxon>Candidatus Geothermincolales</taxon>
        <taxon>Candidatus Geothermincolaceae</taxon>
        <taxon>Candidatus Solincola</taxon>
    </lineage>
</organism>
<evidence type="ECO:0000256" key="4">
    <source>
        <dbReference type="ARBA" id="ARBA00016634"/>
    </source>
</evidence>
<feature type="binding site" evidence="7">
    <location>
        <begin position="133"/>
        <end position="136"/>
    </location>
    <ligand>
        <name>carbamoyl phosphate</name>
        <dbReference type="ChEBI" id="CHEBI:58228"/>
    </ligand>
</feature>
<dbReference type="NCBIfam" id="TIGR00658">
    <property type="entry name" value="orni_carb_tr"/>
    <property type="match status" value="1"/>
</dbReference>
<dbReference type="PANTHER" id="PTHR45753">
    <property type="entry name" value="ORNITHINE CARBAMOYLTRANSFERASE, MITOCHONDRIAL"/>
    <property type="match status" value="1"/>
</dbReference>
<evidence type="ECO:0000256" key="2">
    <source>
        <dbReference type="ARBA" id="ARBA00007805"/>
    </source>
</evidence>
<accession>A0A1F2WSK8</accession>
<evidence type="ECO:0000256" key="1">
    <source>
        <dbReference type="ARBA" id="ARBA00004975"/>
    </source>
</evidence>
<dbReference type="PANTHER" id="PTHR45753:SF3">
    <property type="entry name" value="ORNITHINE TRANSCARBAMYLASE, MITOCHONDRIAL"/>
    <property type="match status" value="1"/>
</dbReference>
<feature type="binding site" evidence="7">
    <location>
        <begin position="55"/>
        <end position="58"/>
    </location>
    <ligand>
        <name>carbamoyl phosphate</name>
        <dbReference type="ChEBI" id="CHEBI:58228"/>
    </ligand>
</feature>
<dbReference type="InterPro" id="IPR006131">
    <property type="entry name" value="Asp_carbamoyltransf_Asp/Orn-bd"/>
</dbReference>
<dbReference type="PRINTS" id="PR00102">
    <property type="entry name" value="OTCASE"/>
</dbReference>
<dbReference type="EMBL" id="MELK01000009">
    <property type="protein sequence ID" value="OFW59884.1"/>
    <property type="molecule type" value="Genomic_DNA"/>
</dbReference>
<name>A0A1F2WSK8_9ACTN</name>
<dbReference type="InterPro" id="IPR006130">
    <property type="entry name" value="Asp/Orn_carbamoylTrfase"/>
</dbReference>
<comment type="catalytic activity">
    <reaction evidence="6 7">
        <text>carbamoyl phosphate + L-ornithine = L-citrulline + phosphate + H(+)</text>
        <dbReference type="Rhea" id="RHEA:19513"/>
        <dbReference type="ChEBI" id="CHEBI:15378"/>
        <dbReference type="ChEBI" id="CHEBI:43474"/>
        <dbReference type="ChEBI" id="CHEBI:46911"/>
        <dbReference type="ChEBI" id="CHEBI:57743"/>
        <dbReference type="ChEBI" id="CHEBI:58228"/>
        <dbReference type="EC" id="2.1.3.3"/>
    </reaction>
</comment>
<comment type="similarity">
    <text evidence="2 7">Belongs to the aspartate/ornithine carbamoyltransferase superfamily. OTCase family.</text>
</comment>
<reference evidence="10 11" key="1">
    <citation type="journal article" date="2016" name="Nat. Commun.">
        <title>Thousands of microbial genomes shed light on interconnected biogeochemical processes in an aquifer system.</title>
        <authorList>
            <person name="Anantharaman K."/>
            <person name="Brown C.T."/>
            <person name="Hug L.A."/>
            <person name="Sharon I."/>
            <person name="Castelle C.J."/>
            <person name="Probst A.J."/>
            <person name="Thomas B.C."/>
            <person name="Singh A."/>
            <person name="Wilkins M.J."/>
            <person name="Karaoz U."/>
            <person name="Brodie E.L."/>
            <person name="Williams K.H."/>
            <person name="Hubbard S.S."/>
            <person name="Banfield J.F."/>
        </authorList>
    </citation>
    <scope>NUCLEOTIDE SEQUENCE [LARGE SCALE GENOMIC DNA]</scope>
</reference>
<dbReference type="InterPro" id="IPR006132">
    <property type="entry name" value="Asp/Orn_carbamoyltranf_P-bd"/>
</dbReference>
<keyword evidence="7" id="KW-0963">Cytoplasm</keyword>
<evidence type="ECO:0000259" key="9">
    <source>
        <dbReference type="Pfam" id="PF02729"/>
    </source>
</evidence>
<dbReference type="AlphaFoldDB" id="A0A1F2WSK8"/>
<keyword evidence="5 7" id="KW-0808">Transferase</keyword>
<evidence type="ECO:0000259" key="8">
    <source>
        <dbReference type="Pfam" id="PF00185"/>
    </source>
</evidence>
<feature type="domain" description="Aspartate/ornithine carbamoyltransferase carbamoyl-P binding" evidence="9">
    <location>
        <begin position="6"/>
        <end position="146"/>
    </location>
</feature>
<evidence type="ECO:0000313" key="10">
    <source>
        <dbReference type="EMBL" id="OFW59884.1"/>
    </source>
</evidence>
<feature type="domain" description="Aspartate/ornithine carbamoyltransferase Asp/Orn-binding" evidence="8">
    <location>
        <begin position="153"/>
        <end position="303"/>
    </location>
</feature>
<evidence type="ECO:0000256" key="6">
    <source>
        <dbReference type="ARBA" id="ARBA00048772"/>
    </source>
</evidence>
<dbReference type="HAMAP" id="MF_01109">
    <property type="entry name" value="OTCase"/>
    <property type="match status" value="1"/>
</dbReference>
<dbReference type="PROSITE" id="PS00097">
    <property type="entry name" value="CARBAMOYLTRANSFERASE"/>
    <property type="match status" value="1"/>
</dbReference>
<feature type="binding site" evidence="7">
    <location>
        <begin position="265"/>
        <end position="266"/>
    </location>
    <ligand>
        <name>carbamoyl phosphate</name>
        <dbReference type="ChEBI" id="CHEBI:58228"/>
    </ligand>
</feature>
<dbReference type="GO" id="GO:0042450">
    <property type="term" value="P:L-arginine biosynthetic process via ornithine"/>
    <property type="evidence" value="ECO:0007669"/>
    <property type="project" value="UniProtKB-UniRule"/>
</dbReference>